<evidence type="ECO:0000313" key="1">
    <source>
        <dbReference type="EMBL" id="ELK02648.1"/>
    </source>
</evidence>
<dbReference type="EMBL" id="KB031119">
    <property type="protein sequence ID" value="ELK02648.1"/>
    <property type="molecule type" value="Genomic_DNA"/>
</dbReference>
<protein>
    <submittedName>
        <fullName evidence="1">Zinc finger protein with KRAB and SCAN domains 4</fullName>
    </submittedName>
</protein>
<dbReference type="STRING" id="9402.L5JWH4"/>
<reference evidence="2" key="1">
    <citation type="journal article" date="2013" name="Science">
        <title>Comparative analysis of bat genomes provides insight into the evolution of flight and immunity.</title>
        <authorList>
            <person name="Zhang G."/>
            <person name="Cowled C."/>
            <person name="Shi Z."/>
            <person name="Huang Z."/>
            <person name="Bishop-Lilly K.A."/>
            <person name="Fang X."/>
            <person name="Wynne J.W."/>
            <person name="Xiong Z."/>
            <person name="Baker M.L."/>
            <person name="Zhao W."/>
            <person name="Tachedjian M."/>
            <person name="Zhu Y."/>
            <person name="Zhou P."/>
            <person name="Jiang X."/>
            <person name="Ng J."/>
            <person name="Yang L."/>
            <person name="Wu L."/>
            <person name="Xiao J."/>
            <person name="Feng Y."/>
            <person name="Chen Y."/>
            <person name="Sun X."/>
            <person name="Zhang Y."/>
            <person name="Marsh G.A."/>
            <person name="Crameri G."/>
            <person name="Broder C.C."/>
            <person name="Frey K.G."/>
            <person name="Wang L.F."/>
            <person name="Wang J."/>
        </authorList>
    </citation>
    <scope>NUCLEOTIDE SEQUENCE [LARGE SCALE GENOMIC DNA]</scope>
</reference>
<proteinExistence type="predicted"/>
<keyword evidence="2" id="KW-1185">Reference proteome</keyword>
<dbReference type="eggNOG" id="KOG1721">
    <property type="taxonomic scope" value="Eukaryota"/>
</dbReference>
<dbReference type="InParanoid" id="L5JWH4"/>
<accession>L5JWH4</accession>
<dbReference type="Proteomes" id="UP000010552">
    <property type="component" value="Unassembled WGS sequence"/>
</dbReference>
<gene>
    <name evidence="1" type="ORF">PAL_GLEAN10005222</name>
</gene>
<sequence length="100" mass="10476">MAVLTPARRSRSPQFQPVKALLERESVGPQPSADGALQVSGLALGGCHTGDTGVAARLTPESQGLLKMEDVALTLSSGWTELDSSPVNLHSDERQEDGGH</sequence>
<evidence type="ECO:0000313" key="2">
    <source>
        <dbReference type="Proteomes" id="UP000010552"/>
    </source>
</evidence>
<name>L5JWH4_PTEAL</name>
<dbReference type="AlphaFoldDB" id="L5JWH4"/>
<organism evidence="1 2">
    <name type="scientific">Pteropus alecto</name>
    <name type="common">Black flying fox</name>
    <dbReference type="NCBI Taxonomy" id="9402"/>
    <lineage>
        <taxon>Eukaryota</taxon>
        <taxon>Metazoa</taxon>
        <taxon>Chordata</taxon>
        <taxon>Craniata</taxon>
        <taxon>Vertebrata</taxon>
        <taxon>Euteleostomi</taxon>
        <taxon>Mammalia</taxon>
        <taxon>Eutheria</taxon>
        <taxon>Laurasiatheria</taxon>
        <taxon>Chiroptera</taxon>
        <taxon>Yinpterochiroptera</taxon>
        <taxon>Pteropodoidea</taxon>
        <taxon>Pteropodidae</taxon>
        <taxon>Pteropodinae</taxon>
        <taxon>Pteropus</taxon>
    </lineage>
</organism>